<dbReference type="InterPro" id="IPR036259">
    <property type="entry name" value="MFS_trans_sf"/>
</dbReference>
<evidence type="ECO:0000256" key="5">
    <source>
        <dbReference type="ARBA" id="ARBA00022989"/>
    </source>
</evidence>
<keyword evidence="5 7" id="KW-1133">Transmembrane helix</keyword>
<keyword evidence="4 7" id="KW-0812">Transmembrane</keyword>
<proteinExistence type="predicted"/>
<evidence type="ECO:0000259" key="8">
    <source>
        <dbReference type="PROSITE" id="PS50850"/>
    </source>
</evidence>
<accession>A0A418HKB5</accession>
<dbReference type="Gene3D" id="1.20.1720.10">
    <property type="entry name" value="Multidrug resistance protein D"/>
    <property type="match status" value="1"/>
</dbReference>
<dbReference type="PANTHER" id="PTHR42718">
    <property type="entry name" value="MAJOR FACILITATOR SUPERFAMILY MULTIDRUG TRANSPORTER MFSC"/>
    <property type="match status" value="1"/>
</dbReference>
<feature type="transmembrane region" description="Helical" evidence="7">
    <location>
        <begin position="433"/>
        <end position="451"/>
    </location>
</feature>
<dbReference type="CDD" id="cd17321">
    <property type="entry name" value="MFS_MMR_MDR_like"/>
    <property type="match status" value="1"/>
</dbReference>
<feature type="transmembrane region" description="Helical" evidence="7">
    <location>
        <begin position="336"/>
        <end position="354"/>
    </location>
</feature>
<keyword evidence="3" id="KW-1003">Cell membrane</keyword>
<feature type="transmembrane region" description="Helical" evidence="7">
    <location>
        <begin position="12"/>
        <end position="29"/>
    </location>
</feature>
<dbReference type="EMBL" id="QXRZ01000020">
    <property type="protein sequence ID" value="RIL40972.1"/>
    <property type="molecule type" value="Genomic_DNA"/>
</dbReference>
<name>A0A418HKB5_STAGA</name>
<reference evidence="9 10" key="1">
    <citation type="journal article" date="2016" name="Front. Microbiol.">
        <title>Comprehensive Phylogenetic Analysis of Bovine Non-aureus Staphylococci Species Based on Whole-Genome Sequencing.</title>
        <authorList>
            <person name="Naushad S."/>
            <person name="Barkema H.W."/>
            <person name="Luby C."/>
            <person name="Condas L.A."/>
            <person name="Nobrega D.B."/>
            <person name="Carson D.A."/>
            <person name="De Buck J."/>
        </authorList>
    </citation>
    <scope>NUCLEOTIDE SEQUENCE [LARGE SCALE GENOMIC DNA]</scope>
    <source>
        <strain evidence="9 10">SNUC 1388</strain>
    </source>
</reference>
<keyword evidence="2" id="KW-0813">Transport</keyword>
<feature type="transmembrane region" description="Helical" evidence="7">
    <location>
        <begin position="170"/>
        <end position="189"/>
    </location>
</feature>
<dbReference type="Gene3D" id="1.20.1250.20">
    <property type="entry name" value="MFS general substrate transporter like domains"/>
    <property type="match status" value="1"/>
</dbReference>
<dbReference type="InterPro" id="IPR020846">
    <property type="entry name" value="MFS_dom"/>
</dbReference>
<evidence type="ECO:0000256" key="3">
    <source>
        <dbReference type="ARBA" id="ARBA00022475"/>
    </source>
</evidence>
<dbReference type="GO" id="GO:0022857">
    <property type="term" value="F:transmembrane transporter activity"/>
    <property type="evidence" value="ECO:0007669"/>
    <property type="project" value="InterPro"/>
</dbReference>
<sequence length="460" mass="50528">MKNQNIRSITPIEHIIIITAGIGMFLASLDTGIINVALPTLTQTFNVSVSTITWSISLYTLALISFVVTFGKLSDKYGRVSIYMAGLIVFSLSSILCGLSINAPMLISFRVLQGIGASMLQGTSAAIITTMIPQKKHTQALGMFAVFISLGPVLGPSIGGFLISIGGWPLIFFINIPFSALAMWGAFIIKKRMNESKNDTTINISENIILIISILALLMGINSISNYGVLNSITVILFVIFIVFLAIFIYRELTIKTPMLNLKIFKNLKVTTLLLSFLVLGGSTSIIFIVPPYYLERLKHMSSWEVGLINLFTPLAIAIFSQISGKYSEKMGQYKFIITGFSIMTLCFLIMTQIEENWSVAILILLLILYGVGGGFFIPPNTALTMGSVSPKEQGTIGALQRMAQNIGIALYTSVSSSLIANNETNLIHGFSYSWLFAFCTLFLMLILLMITNKNRKYLD</sequence>
<evidence type="ECO:0000256" key="2">
    <source>
        <dbReference type="ARBA" id="ARBA00022448"/>
    </source>
</evidence>
<comment type="caution">
    <text evidence="9">The sequence shown here is derived from an EMBL/GenBank/DDBJ whole genome shotgun (WGS) entry which is preliminary data.</text>
</comment>
<evidence type="ECO:0000256" key="6">
    <source>
        <dbReference type="ARBA" id="ARBA00023136"/>
    </source>
</evidence>
<feature type="transmembrane region" description="Helical" evidence="7">
    <location>
        <begin position="306"/>
        <end position="324"/>
    </location>
</feature>
<evidence type="ECO:0000256" key="1">
    <source>
        <dbReference type="ARBA" id="ARBA00004651"/>
    </source>
</evidence>
<dbReference type="PANTHER" id="PTHR42718:SF46">
    <property type="entry name" value="BLR6921 PROTEIN"/>
    <property type="match status" value="1"/>
</dbReference>
<evidence type="ECO:0000256" key="7">
    <source>
        <dbReference type="SAM" id="Phobius"/>
    </source>
</evidence>
<keyword evidence="6 7" id="KW-0472">Membrane</keyword>
<gene>
    <name evidence="9" type="ORF">BUZ01_13815</name>
</gene>
<feature type="transmembrane region" description="Helical" evidence="7">
    <location>
        <begin position="201"/>
        <end position="221"/>
    </location>
</feature>
<feature type="transmembrane region" description="Helical" evidence="7">
    <location>
        <begin position="107"/>
        <end position="128"/>
    </location>
</feature>
<dbReference type="GO" id="GO:0005886">
    <property type="term" value="C:plasma membrane"/>
    <property type="evidence" value="ECO:0007669"/>
    <property type="project" value="UniProtKB-SubCell"/>
</dbReference>
<comment type="subcellular location">
    <subcellularLocation>
        <location evidence="1">Cell membrane</location>
        <topology evidence="1">Multi-pass membrane protein</topology>
    </subcellularLocation>
</comment>
<feature type="transmembrane region" description="Helical" evidence="7">
    <location>
        <begin position="227"/>
        <end position="250"/>
    </location>
</feature>
<feature type="transmembrane region" description="Helical" evidence="7">
    <location>
        <begin position="270"/>
        <end position="294"/>
    </location>
</feature>
<dbReference type="RefSeq" id="WP_119624647.1">
    <property type="nucleotide sequence ID" value="NZ_QXRZ01000020.1"/>
</dbReference>
<dbReference type="AlphaFoldDB" id="A0A418HKB5"/>
<feature type="transmembrane region" description="Helical" evidence="7">
    <location>
        <begin position="82"/>
        <end position="101"/>
    </location>
</feature>
<dbReference type="PRINTS" id="PR01036">
    <property type="entry name" value="TCRTETB"/>
</dbReference>
<dbReference type="PROSITE" id="PS50850">
    <property type="entry name" value="MFS"/>
    <property type="match status" value="1"/>
</dbReference>
<evidence type="ECO:0000313" key="10">
    <source>
        <dbReference type="Proteomes" id="UP000283576"/>
    </source>
</evidence>
<organism evidence="9 10">
    <name type="scientific">Staphylococcus gallinarum</name>
    <dbReference type="NCBI Taxonomy" id="1293"/>
    <lineage>
        <taxon>Bacteria</taxon>
        <taxon>Bacillati</taxon>
        <taxon>Bacillota</taxon>
        <taxon>Bacilli</taxon>
        <taxon>Bacillales</taxon>
        <taxon>Staphylococcaceae</taxon>
        <taxon>Staphylococcus</taxon>
    </lineage>
</organism>
<feature type="transmembrane region" description="Helical" evidence="7">
    <location>
        <begin position="140"/>
        <end position="164"/>
    </location>
</feature>
<feature type="transmembrane region" description="Helical" evidence="7">
    <location>
        <begin position="49"/>
        <end position="70"/>
    </location>
</feature>
<dbReference type="SUPFAM" id="SSF103473">
    <property type="entry name" value="MFS general substrate transporter"/>
    <property type="match status" value="1"/>
</dbReference>
<dbReference type="InterPro" id="IPR011701">
    <property type="entry name" value="MFS"/>
</dbReference>
<evidence type="ECO:0000256" key="4">
    <source>
        <dbReference type="ARBA" id="ARBA00022692"/>
    </source>
</evidence>
<feature type="domain" description="Major facilitator superfamily (MFS) profile" evidence="8">
    <location>
        <begin position="16"/>
        <end position="456"/>
    </location>
</feature>
<dbReference type="Pfam" id="PF07690">
    <property type="entry name" value="MFS_1"/>
    <property type="match status" value="2"/>
</dbReference>
<evidence type="ECO:0000313" key="9">
    <source>
        <dbReference type="EMBL" id="RIL40972.1"/>
    </source>
</evidence>
<dbReference type="Proteomes" id="UP000283576">
    <property type="component" value="Unassembled WGS sequence"/>
</dbReference>
<protein>
    <submittedName>
        <fullName evidence="9">MFS transporter</fullName>
    </submittedName>
</protein>
<feature type="transmembrane region" description="Helical" evidence="7">
    <location>
        <begin position="360"/>
        <end position="378"/>
    </location>
</feature>